<dbReference type="InterPro" id="IPR001328">
    <property type="entry name" value="Pept_tRNA_hydro"/>
</dbReference>
<evidence type="ECO:0008006" key="6">
    <source>
        <dbReference type="Google" id="ProtNLM"/>
    </source>
</evidence>
<proteinExistence type="predicted"/>
<evidence type="ECO:0000256" key="2">
    <source>
        <dbReference type="ARBA" id="ARBA00022801"/>
    </source>
</evidence>
<keyword evidence="1" id="KW-0820">tRNA-binding</keyword>
<dbReference type="SUPFAM" id="SSF53178">
    <property type="entry name" value="Peptidyl-tRNA hydrolase-like"/>
    <property type="match status" value="1"/>
</dbReference>
<dbReference type="EMBL" id="MHKX01000013">
    <property type="protein sequence ID" value="OGY98205.1"/>
    <property type="molecule type" value="Genomic_DNA"/>
</dbReference>
<accession>A0A1G2CA14</accession>
<evidence type="ECO:0000313" key="5">
    <source>
        <dbReference type="Proteomes" id="UP000179059"/>
    </source>
</evidence>
<gene>
    <name evidence="4" type="ORF">A2855_02785</name>
</gene>
<sequence>MQAKILIGLGNPGDAYAGTYHNAGWEILDFFKKNLEERYGPAAAKSGKGFHFHQYGPYHLVYPDTYMNLSGEAVKSALAWFGGHPLQTVIFHDDSDLALGEYKAGLLSESGDAGHHGISSIKGAASGTEAAAITRVRIGVRDPLEISGERPRRKAGVFVLKRMSKTDRERLEKVFQELTERFLKD</sequence>
<comment type="caution">
    <text evidence="4">The sequence shown here is derived from an EMBL/GenBank/DDBJ whole genome shotgun (WGS) entry which is preliminary data.</text>
</comment>
<dbReference type="Gene3D" id="3.40.50.1470">
    <property type="entry name" value="Peptidyl-tRNA hydrolase"/>
    <property type="match status" value="1"/>
</dbReference>
<dbReference type="PANTHER" id="PTHR17224">
    <property type="entry name" value="PEPTIDYL-TRNA HYDROLASE"/>
    <property type="match status" value="1"/>
</dbReference>
<dbReference type="NCBIfam" id="TIGR00447">
    <property type="entry name" value="pth"/>
    <property type="match status" value="1"/>
</dbReference>
<evidence type="ECO:0000313" key="4">
    <source>
        <dbReference type="EMBL" id="OGY98205.1"/>
    </source>
</evidence>
<dbReference type="PANTHER" id="PTHR17224:SF1">
    <property type="entry name" value="PEPTIDYL-TRNA HYDROLASE"/>
    <property type="match status" value="1"/>
</dbReference>
<protein>
    <recommendedName>
        <fullName evidence="6">Aminoacyl-tRNA hydrolase</fullName>
    </recommendedName>
</protein>
<dbReference type="STRING" id="1798647.A2855_02785"/>
<dbReference type="GO" id="GO:0004045">
    <property type="term" value="F:peptidyl-tRNA hydrolase activity"/>
    <property type="evidence" value="ECO:0007669"/>
    <property type="project" value="InterPro"/>
</dbReference>
<organism evidence="4 5">
    <name type="scientific">Candidatus Liptonbacteria bacterium RIFCSPHIGHO2_01_FULL_57_28</name>
    <dbReference type="NCBI Taxonomy" id="1798647"/>
    <lineage>
        <taxon>Bacteria</taxon>
        <taxon>Candidatus Liptoniibacteriota</taxon>
    </lineage>
</organism>
<name>A0A1G2CA14_9BACT</name>
<reference evidence="4 5" key="1">
    <citation type="journal article" date="2016" name="Nat. Commun.">
        <title>Thousands of microbial genomes shed light on interconnected biogeochemical processes in an aquifer system.</title>
        <authorList>
            <person name="Anantharaman K."/>
            <person name="Brown C.T."/>
            <person name="Hug L.A."/>
            <person name="Sharon I."/>
            <person name="Castelle C.J."/>
            <person name="Probst A.J."/>
            <person name="Thomas B.C."/>
            <person name="Singh A."/>
            <person name="Wilkins M.J."/>
            <person name="Karaoz U."/>
            <person name="Brodie E.L."/>
            <person name="Williams K.H."/>
            <person name="Hubbard S.S."/>
            <person name="Banfield J.F."/>
        </authorList>
    </citation>
    <scope>NUCLEOTIDE SEQUENCE [LARGE SCALE GENOMIC DNA]</scope>
</reference>
<dbReference type="GO" id="GO:0000049">
    <property type="term" value="F:tRNA binding"/>
    <property type="evidence" value="ECO:0007669"/>
    <property type="project" value="UniProtKB-KW"/>
</dbReference>
<dbReference type="Proteomes" id="UP000179059">
    <property type="component" value="Unassembled WGS sequence"/>
</dbReference>
<evidence type="ECO:0000256" key="1">
    <source>
        <dbReference type="ARBA" id="ARBA00022555"/>
    </source>
</evidence>
<dbReference type="AlphaFoldDB" id="A0A1G2CA14"/>
<dbReference type="InterPro" id="IPR036416">
    <property type="entry name" value="Pept_tRNA_hydro_sf"/>
</dbReference>
<evidence type="ECO:0000256" key="3">
    <source>
        <dbReference type="ARBA" id="ARBA00022884"/>
    </source>
</evidence>
<keyword evidence="2" id="KW-0378">Hydrolase</keyword>
<dbReference type="Pfam" id="PF01195">
    <property type="entry name" value="Pept_tRNA_hydro"/>
    <property type="match status" value="1"/>
</dbReference>
<keyword evidence="3" id="KW-0694">RNA-binding</keyword>